<dbReference type="Pfam" id="PF00071">
    <property type="entry name" value="Ras"/>
    <property type="match status" value="1"/>
</dbReference>
<evidence type="ECO:0000259" key="5">
    <source>
        <dbReference type="PROSITE" id="PS50212"/>
    </source>
</evidence>
<accession>A0A4Y7QNJ8</accession>
<dbReference type="GO" id="GO:0003924">
    <property type="term" value="F:GTPase activity"/>
    <property type="evidence" value="ECO:0007669"/>
    <property type="project" value="InterPro"/>
</dbReference>
<feature type="compositionally biased region" description="Basic and acidic residues" evidence="3">
    <location>
        <begin position="625"/>
        <end position="645"/>
    </location>
</feature>
<sequence length="1163" mass="128501">MADSAAQAPPSESSIASDSVHSPSLPRLPPIQMPKSSQPISAVDNSLREQDDDTSASWESFATAFTSTSATRKSPLAGHSHDPPSSHTLSTPRSLRKSTSVDSFIKFKDDQHRHLHTLEHHWNAPSSSRGDSAIDPGMHERRPQAELNSSKPTASHSLLERIRPPKGRQRGSSLSVSGDDTNDSFFEDSDMDRASDVARRREGGRRRLSKTKRPGSTVPQPGELALPPRLRAQGSNASASSLPDTSGITKRLRQNSSGFSSSTSANSLPTRDRNTTPTPDTILGRRRSGSLGVQTALTNGSKAHISKRMKVNTDIRQRHEQFTLVVVGFHGCGKSSFIRKSLKHYRLSDAEICEVTVGPDKISYVSRVANNSDSTPTSERTITMLEFDTQSLNVIGQNAWPSLLQNVDGVFVCYDATDAPSFEPVRDILAVYNKLKVPTMVLACKSDLAKAVSPEEALKKVQHFAGIVEVSNRTENGKSKMRKCVDHLIRAIVKDKSSSRTSAIHWHNPASPTVTATPQIPWENATSIPAVLTATSSLSSIPPSTETTGPSNAGHVTPGSPLTRSPSAPTSPTRARSTSDLLSEHQRHVASVKHVEREREAERMSMHRATTSDLTSQDEGALVTEPERIQQDGLAEDRREHKQKDLPPSPWATLEELLDKLFFLSVSGDDPSFISHFFLTYRRFSTPRSVLLGMQKRMIELSQPSDDFMLASYAQMRICNLLENWMKEYPSDFAVTGASGALSALTKQTLSHTHTLHYGSDFLPFIEMLPNQVDQDASWALKVEDNSTESDESDGIFDDDHESDTTEVESPTSVSHGTIGTSSSTIADSSPFDPTASGRERKSSLPLAAKSMLHAPSSSSNPRNHLRPTVNGKTPTRDLLTKLLRIANHVLNVEAAEIANEITRVEADLFLKIEPRHWLRHTLVPGKKNPDSDPIAKFHASYNHVHDWAVSLILCHDKPKQRARQIEKFAEVACKLRALNNYSGLRAIVTAISNSTYPGDLPMEMFKAKTELYKKFRSSDILLHSTGSYRSYRLALRNTKGPCIPALEVHMSDLLRAHEGNPDFKADDPTKIHWGKFNMIGKFIGSTTQYQAQCRDPNEYNFTENKFVQDLLRVETLDYETQQARINAPADYDGVDPYGSPVATMSPQDNHKDIGGFRRLFFR</sequence>
<dbReference type="SMART" id="SM00147">
    <property type="entry name" value="RasGEF"/>
    <property type="match status" value="1"/>
</dbReference>
<dbReference type="InterPro" id="IPR023578">
    <property type="entry name" value="Ras_GEF_dom_sf"/>
</dbReference>
<feature type="compositionally biased region" description="Acidic residues" evidence="3">
    <location>
        <begin position="786"/>
        <end position="807"/>
    </location>
</feature>
<feature type="compositionally biased region" description="Polar residues" evidence="3">
    <location>
        <begin position="146"/>
        <end position="156"/>
    </location>
</feature>
<reference evidence="6 7" key="1">
    <citation type="submission" date="2018-06" db="EMBL/GenBank/DDBJ databases">
        <title>A transcriptomic atlas of mushroom development highlights an independent origin of complex multicellularity.</title>
        <authorList>
            <consortium name="DOE Joint Genome Institute"/>
            <person name="Krizsan K."/>
            <person name="Almasi E."/>
            <person name="Merenyi Z."/>
            <person name="Sahu N."/>
            <person name="Viragh M."/>
            <person name="Koszo T."/>
            <person name="Mondo S."/>
            <person name="Kiss B."/>
            <person name="Balint B."/>
            <person name="Kues U."/>
            <person name="Barry K."/>
            <person name="Hegedus J.C."/>
            <person name="Henrissat B."/>
            <person name="Johnson J."/>
            <person name="Lipzen A."/>
            <person name="Ohm R."/>
            <person name="Nagy I."/>
            <person name="Pangilinan J."/>
            <person name="Yan J."/>
            <person name="Xiong Y."/>
            <person name="Grigoriev I.V."/>
            <person name="Hibbett D.S."/>
            <person name="Nagy L.G."/>
        </authorList>
    </citation>
    <scope>NUCLEOTIDE SEQUENCE [LARGE SCALE GENOMIC DNA]</scope>
    <source>
        <strain evidence="6 7">SZMC22713</strain>
    </source>
</reference>
<feature type="compositionally biased region" description="Basic and acidic residues" evidence="3">
    <location>
        <begin position="191"/>
        <end position="201"/>
    </location>
</feature>
<dbReference type="InterPro" id="IPR001806">
    <property type="entry name" value="Small_GTPase"/>
</dbReference>
<keyword evidence="1 2" id="KW-0344">Guanine-nucleotide releasing factor</keyword>
<dbReference type="InterPro" id="IPR027417">
    <property type="entry name" value="P-loop_NTPase"/>
</dbReference>
<dbReference type="PROSITE" id="PS50212">
    <property type="entry name" value="RASGEF_NTER"/>
    <property type="match status" value="1"/>
</dbReference>
<dbReference type="SMART" id="SM00175">
    <property type="entry name" value="RAB"/>
    <property type="match status" value="1"/>
</dbReference>
<proteinExistence type="predicted"/>
<dbReference type="GO" id="GO:0005525">
    <property type="term" value="F:GTP binding"/>
    <property type="evidence" value="ECO:0007669"/>
    <property type="project" value="InterPro"/>
</dbReference>
<dbReference type="AlphaFoldDB" id="A0A4Y7QNJ8"/>
<dbReference type="GO" id="GO:0007265">
    <property type="term" value="P:Ras protein signal transduction"/>
    <property type="evidence" value="ECO:0007669"/>
    <property type="project" value="TreeGrafter"/>
</dbReference>
<dbReference type="OrthoDB" id="28357at2759"/>
<feature type="domain" description="N-terminal Ras-GEF" evidence="5">
    <location>
        <begin position="645"/>
        <end position="770"/>
    </location>
</feature>
<dbReference type="InterPro" id="IPR000651">
    <property type="entry name" value="Ras-like_Gua-exchang_fac_N"/>
</dbReference>
<dbReference type="CDD" id="cd00882">
    <property type="entry name" value="Ras_like_GTPase"/>
    <property type="match status" value="1"/>
</dbReference>
<evidence type="ECO:0000256" key="2">
    <source>
        <dbReference type="PROSITE-ProRule" id="PRU00168"/>
    </source>
</evidence>
<dbReference type="InterPro" id="IPR036964">
    <property type="entry name" value="RASGEF_cat_dom_sf"/>
</dbReference>
<dbReference type="InterPro" id="IPR008937">
    <property type="entry name" value="Ras-like_GEF"/>
</dbReference>
<evidence type="ECO:0000313" key="7">
    <source>
        <dbReference type="Proteomes" id="UP000294933"/>
    </source>
</evidence>
<dbReference type="Pfam" id="PF00617">
    <property type="entry name" value="RasGEF"/>
    <property type="match status" value="1"/>
</dbReference>
<feature type="compositionally biased region" description="Polar residues" evidence="3">
    <location>
        <begin position="170"/>
        <end position="179"/>
    </location>
</feature>
<feature type="compositionally biased region" description="Basic residues" evidence="3">
    <location>
        <begin position="202"/>
        <end position="213"/>
    </location>
</feature>
<dbReference type="GO" id="GO:0005085">
    <property type="term" value="F:guanyl-nucleotide exchange factor activity"/>
    <property type="evidence" value="ECO:0007669"/>
    <property type="project" value="UniProtKB-KW"/>
</dbReference>
<feature type="region of interest" description="Disordered" evidence="3">
    <location>
        <begin position="537"/>
        <end position="648"/>
    </location>
</feature>
<feature type="compositionally biased region" description="Polar residues" evidence="3">
    <location>
        <begin position="85"/>
        <end position="102"/>
    </location>
</feature>
<dbReference type="CDD" id="cd06224">
    <property type="entry name" value="REM"/>
    <property type="match status" value="1"/>
</dbReference>
<feature type="compositionally biased region" description="Acidic residues" evidence="3">
    <location>
        <begin position="180"/>
        <end position="190"/>
    </location>
</feature>
<feature type="compositionally biased region" description="Polar residues" evidence="3">
    <location>
        <begin position="233"/>
        <end position="248"/>
    </location>
</feature>
<feature type="compositionally biased region" description="Polar residues" evidence="3">
    <location>
        <begin position="537"/>
        <end position="551"/>
    </location>
</feature>
<feature type="compositionally biased region" description="Polar residues" evidence="3">
    <location>
        <begin position="608"/>
        <end position="618"/>
    </location>
</feature>
<feature type="region of interest" description="Disordered" evidence="3">
    <location>
        <begin position="1"/>
        <end position="102"/>
    </location>
</feature>
<feature type="compositionally biased region" description="Polar residues" evidence="3">
    <location>
        <begin position="560"/>
        <end position="581"/>
    </location>
</feature>
<dbReference type="SUPFAM" id="SSF52540">
    <property type="entry name" value="P-loop containing nucleoside triphosphate hydrolases"/>
    <property type="match status" value="1"/>
</dbReference>
<dbReference type="Proteomes" id="UP000294933">
    <property type="component" value="Unassembled WGS sequence"/>
</dbReference>
<dbReference type="STRING" id="50990.A0A4Y7QNJ8"/>
<keyword evidence="7" id="KW-1185">Reference proteome</keyword>
<dbReference type="EMBL" id="ML170157">
    <property type="protein sequence ID" value="TDL28449.1"/>
    <property type="molecule type" value="Genomic_DNA"/>
</dbReference>
<evidence type="ECO:0000256" key="1">
    <source>
        <dbReference type="ARBA" id="ARBA00022658"/>
    </source>
</evidence>
<feature type="compositionally biased region" description="Polar residues" evidence="3">
    <location>
        <begin position="34"/>
        <end position="44"/>
    </location>
</feature>
<feature type="compositionally biased region" description="Polar residues" evidence="3">
    <location>
        <begin position="10"/>
        <end position="22"/>
    </location>
</feature>
<dbReference type="Gene3D" id="3.40.50.300">
    <property type="entry name" value="P-loop containing nucleotide triphosphate hydrolases"/>
    <property type="match status" value="1"/>
</dbReference>
<dbReference type="SUPFAM" id="SSF48366">
    <property type="entry name" value="Ras GEF"/>
    <property type="match status" value="1"/>
</dbReference>
<feature type="compositionally biased region" description="Low complexity" evidence="3">
    <location>
        <begin position="256"/>
        <end position="281"/>
    </location>
</feature>
<evidence type="ECO:0000313" key="6">
    <source>
        <dbReference type="EMBL" id="TDL28449.1"/>
    </source>
</evidence>
<dbReference type="PROSITE" id="PS50009">
    <property type="entry name" value="RASGEF_CAT"/>
    <property type="match status" value="1"/>
</dbReference>
<dbReference type="Gene3D" id="1.10.840.10">
    <property type="entry name" value="Ras guanine-nucleotide exchange factors catalytic domain"/>
    <property type="match status" value="1"/>
</dbReference>
<dbReference type="Gene3D" id="1.20.870.10">
    <property type="entry name" value="Son of sevenless (SoS) protein Chain: S domain 1"/>
    <property type="match status" value="1"/>
</dbReference>
<dbReference type="Pfam" id="PF00618">
    <property type="entry name" value="RasGEF_N"/>
    <property type="match status" value="1"/>
</dbReference>
<dbReference type="VEuPathDB" id="FungiDB:BD410DRAFT_824187"/>
<dbReference type="PANTHER" id="PTHR23113">
    <property type="entry name" value="GUANINE NUCLEOTIDE EXCHANGE FACTOR"/>
    <property type="match status" value="1"/>
</dbReference>
<evidence type="ECO:0000259" key="4">
    <source>
        <dbReference type="PROSITE" id="PS50009"/>
    </source>
</evidence>
<feature type="compositionally biased region" description="Basic and acidic residues" evidence="3">
    <location>
        <begin position="582"/>
        <end position="605"/>
    </location>
</feature>
<dbReference type="GO" id="GO:0005886">
    <property type="term" value="C:plasma membrane"/>
    <property type="evidence" value="ECO:0007669"/>
    <property type="project" value="TreeGrafter"/>
</dbReference>
<protein>
    <submittedName>
        <fullName evidence="6">Ras GEF</fullName>
    </submittedName>
</protein>
<dbReference type="InterPro" id="IPR001895">
    <property type="entry name" value="RASGEF_cat_dom"/>
</dbReference>
<name>A0A4Y7QNJ8_9AGAM</name>
<feature type="region of interest" description="Disordered" evidence="3">
    <location>
        <begin position="784"/>
        <end position="874"/>
    </location>
</feature>
<gene>
    <name evidence="6" type="ORF">BD410DRAFT_824187</name>
</gene>
<feature type="region of interest" description="Disordered" evidence="3">
    <location>
        <begin position="118"/>
        <end position="293"/>
    </location>
</feature>
<organism evidence="6 7">
    <name type="scientific">Rickenella mellea</name>
    <dbReference type="NCBI Taxonomy" id="50990"/>
    <lineage>
        <taxon>Eukaryota</taxon>
        <taxon>Fungi</taxon>
        <taxon>Dikarya</taxon>
        <taxon>Basidiomycota</taxon>
        <taxon>Agaricomycotina</taxon>
        <taxon>Agaricomycetes</taxon>
        <taxon>Hymenochaetales</taxon>
        <taxon>Rickenellaceae</taxon>
        <taxon>Rickenella</taxon>
    </lineage>
</organism>
<feature type="domain" description="Ras-GEF" evidence="4">
    <location>
        <begin position="894"/>
        <end position="1124"/>
    </location>
</feature>
<evidence type="ECO:0000256" key="3">
    <source>
        <dbReference type="SAM" id="MobiDB-lite"/>
    </source>
</evidence>
<feature type="compositionally biased region" description="Low complexity" evidence="3">
    <location>
        <begin position="55"/>
        <end position="71"/>
    </location>
</feature>
<dbReference type="PANTHER" id="PTHR23113:SF348">
    <property type="entry name" value="GUANYL-NUCLEOTIDE EXCHANGE FACTOR RASGEF, PUTATIVE (AFU_ORTHOLOGUE AFUA_1G04700)-RELATED"/>
    <property type="match status" value="1"/>
</dbReference>
<feature type="compositionally biased region" description="Low complexity" evidence="3">
    <location>
        <begin position="812"/>
        <end position="830"/>
    </location>
</feature>